<evidence type="ECO:0000313" key="4">
    <source>
        <dbReference type="Proteomes" id="UP001184693"/>
    </source>
</evidence>
<dbReference type="PANTHER" id="PTHR46558:SF4">
    <property type="entry name" value="DNA-BIDING PHAGE PROTEIN"/>
    <property type="match status" value="1"/>
</dbReference>
<proteinExistence type="predicted"/>
<name>A0AAP5MRX6_STREE</name>
<protein>
    <submittedName>
        <fullName evidence="3">Helix-turn-helix transcriptional regulator</fullName>
    </submittedName>
</protein>
<dbReference type="GO" id="GO:0003677">
    <property type="term" value="F:DNA binding"/>
    <property type="evidence" value="ECO:0007669"/>
    <property type="project" value="UniProtKB-KW"/>
</dbReference>
<dbReference type="PANTHER" id="PTHR46558">
    <property type="entry name" value="TRACRIPTIONAL REGULATORY PROTEIN-RELATED-RELATED"/>
    <property type="match status" value="1"/>
</dbReference>
<dbReference type="InterPro" id="IPR010982">
    <property type="entry name" value="Lambda_DNA-bd_dom_sf"/>
</dbReference>
<dbReference type="EMBL" id="JAVPGZ010000187">
    <property type="protein sequence ID" value="MDS8038486.1"/>
    <property type="molecule type" value="Genomic_DNA"/>
</dbReference>
<evidence type="ECO:0000259" key="2">
    <source>
        <dbReference type="PROSITE" id="PS50943"/>
    </source>
</evidence>
<keyword evidence="1" id="KW-0238">DNA-binding</keyword>
<comment type="caution">
    <text evidence="3">The sequence shown here is derived from an EMBL/GenBank/DDBJ whole genome shotgun (WGS) entry which is preliminary data.</text>
</comment>
<dbReference type="PROSITE" id="PS50943">
    <property type="entry name" value="HTH_CROC1"/>
    <property type="match status" value="1"/>
</dbReference>
<dbReference type="Pfam" id="PF01381">
    <property type="entry name" value="HTH_3"/>
    <property type="match status" value="1"/>
</dbReference>
<dbReference type="AlphaFoldDB" id="A0AAP5MRX6"/>
<dbReference type="SMART" id="SM00530">
    <property type="entry name" value="HTH_XRE"/>
    <property type="match status" value="1"/>
</dbReference>
<reference evidence="3" key="1">
    <citation type="submission" date="2023-06" db="EMBL/GenBank/DDBJ databases">
        <title>PCVPA Blantyre Malawi Pneumococcal carriage surveillance isolates.</title>
        <authorList>
            <person name="Obolski U."/>
            <person name="Swarthout T.D."/>
            <person name="Kalizang'Oma A."/>
            <person name="Mwalukomo T.S."/>
            <person name="Cave R."/>
            <person name="Brown C."/>
            <person name="Cornick J."/>
            <person name="Kamng'Ona A."/>
            <person name="Msefula J."/>
            <person name="French N."/>
            <person name="Hyderman R."/>
        </authorList>
    </citation>
    <scope>NUCLEOTIDE SEQUENCE</scope>
    <source>
        <strain evidence="3">BVY8TH</strain>
    </source>
</reference>
<feature type="domain" description="HTH cro/C1-type" evidence="2">
    <location>
        <begin position="67"/>
        <end position="121"/>
    </location>
</feature>
<dbReference type="Gene3D" id="1.10.260.40">
    <property type="entry name" value="lambda repressor-like DNA-binding domains"/>
    <property type="match status" value="1"/>
</dbReference>
<accession>A0AAP5MRX6</accession>
<evidence type="ECO:0000313" key="3">
    <source>
        <dbReference type="EMBL" id="MDS8038486.1"/>
    </source>
</evidence>
<dbReference type="InterPro" id="IPR001387">
    <property type="entry name" value="Cro/C1-type_HTH"/>
</dbReference>
<dbReference type="SUPFAM" id="SSF47413">
    <property type="entry name" value="lambda repressor-like DNA-binding domains"/>
    <property type="match status" value="1"/>
</dbReference>
<gene>
    <name evidence="3" type="ORF">RLG82_05625</name>
</gene>
<organism evidence="3 4">
    <name type="scientific">Streptococcus pneumoniae</name>
    <dbReference type="NCBI Taxonomy" id="1313"/>
    <lineage>
        <taxon>Bacteria</taxon>
        <taxon>Bacillati</taxon>
        <taxon>Bacillota</taxon>
        <taxon>Bacilli</taxon>
        <taxon>Lactobacillales</taxon>
        <taxon>Streptococcaceae</taxon>
        <taxon>Streptococcus</taxon>
    </lineage>
</organism>
<sequence>MTWCNRLSIIHNLIIRLKRRKSKGNKKKENKIKKSVDKLSVLPYTVIISDLNGYLKERSEGYLRLTLKALRANSNMKQSEVAQKLGISTTTWSKWENGKSFPDVAQVKEIEKLFGVAYDDIIFLS</sequence>
<dbReference type="CDD" id="cd00093">
    <property type="entry name" value="HTH_XRE"/>
    <property type="match status" value="1"/>
</dbReference>
<evidence type="ECO:0000256" key="1">
    <source>
        <dbReference type="ARBA" id="ARBA00023125"/>
    </source>
</evidence>
<dbReference type="Proteomes" id="UP001184693">
    <property type="component" value="Unassembled WGS sequence"/>
</dbReference>